<name>A0A3D8LDL5_9BACT</name>
<dbReference type="Proteomes" id="UP000256708">
    <property type="component" value="Unassembled WGS sequence"/>
</dbReference>
<gene>
    <name evidence="1" type="ORF">DXT99_08560</name>
</gene>
<evidence type="ECO:0000313" key="2">
    <source>
        <dbReference type="Proteomes" id="UP000256708"/>
    </source>
</evidence>
<accession>A0A3D8LDL5</accession>
<dbReference type="EMBL" id="QRGR01000008">
    <property type="protein sequence ID" value="RDV15531.1"/>
    <property type="molecule type" value="Genomic_DNA"/>
</dbReference>
<organism evidence="1 2">
    <name type="scientific">Pontibacter diazotrophicus</name>
    <dbReference type="NCBI Taxonomy" id="1400979"/>
    <lineage>
        <taxon>Bacteria</taxon>
        <taxon>Pseudomonadati</taxon>
        <taxon>Bacteroidota</taxon>
        <taxon>Cytophagia</taxon>
        <taxon>Cytophagales</taxon>
        <taxon>Hymenobacteraceae</taxon>
        <taxon>Pontibacter</taxon>
    </lineage>
</organism>
<comment type="caution">
    <text evidence="1">The sequence shown here is derived from an EMBL/GenBank/DDBJ whole genome shotgun (WGS) entry which is preliminary data.</text>
</comment>
<evidence type="ECO:0000313" key="1">
    <source>
        <dbReference type="EMBL" id="RDV15531.1"/>
    </source>
</evidence>
<reference evidence="2" key="1">
    <citation type="submission" date="2018-08" db="EMBL/GenBank/DDBJ databases">
        <authorList>
            <person name="Liu Z.-W."/>
            <person name="Du Z.-J."/>
        </authorList>
    </citation>
    <scope>NUCLEOTIDE SEQUENCE [LARGE SCALE GENOMIC DNA]</scope>
    <source>
        <strain evidence="2">H4X</strain>
    </source>
</reference>
<sequence length="129" mass="14795">MQAFLYIELTTHITYRKPLPEQVKQQLPEVAVLDIDAESDELIQHYALRLLRESDQAVVCIKADATAPGLGKAMALLEELFEEKAGRLVLLLGEHSRLQRMFQARPHVQLRQVGEEEVLEEVKRFLGEF</sequence>
<proteinExistence type="predicted"/>
<protein>
    <submittedName>
        <fullName evidence="1">Uncharacterized protein</fullName>
    </submittedName>
</protein>
<dbReference type="AlphaFoldDB" id="A0A3D8LDL5"/>
<keyword evidence="2" id="KW-1185">Reference proteome</keyword>
<dbReference type="RefSeq" id="WP_115565126.1">
    <property type="nucleotide sequence ID" value="NZ_QRGR01000008.1"/>
</dbReference>
<dbReference type="OrthoDB" id="894055at2"/>